<protein>
    <submittedName>
        <fullName evidence="2">Uncharacterized protein</fullName>
    </submittedName>
</protein>
<sequence length="603" mass="67424">MNGHVIETLQWSCHSDSREEAVVAQQQLRDFILGEGSRLLERALDRLSSREHVWRIDQLEIDLGDLPVDADQAVWGRHLELALDTALLRIRQDEDEGTPSGRPAGDRELENFLHYVQHGRLHWSMPSLAHASLADWLSHLTRRCGPRLWPALLRLPHPERAVRRLSQITPHHGLHALLSVRHGELAGGLDDLDDTLLEPLRAQGRLSAYQLAQIRMAWRVAGLHALWTTSGTHPGAARLQRLMDALRDSLLSVVGKGDASEWAQRLRSISSGRDATGLRRSLFLGLQLRFLDVQSSRIDKDTEGSMSPTDSAEAQDGNLADTLPGAWHESLRQFALLHQSDSGVRAAGLGLSALQIHLFDYSLAYLGETNRFPQDHVAWHGVWQEALDGLGMEEQEQPFVADAPAATAEHGRPRINHGRRADGTVSPADDHPGNEAIYIANAGLVLLANYAPRLFAMLGLTKDDVFVDTAAQQRAVHCLVYLSDGHTDSEEHEWVLNKLLCGLPIDEPVPPARPLDILVPVLDSLLPAVVAHWRAVGQTSSHGLRQTFLRRIGRLVEHETFEGGHWRLKVQPNPFDVLLDRLPWSYGTIRLPWMKEVIHVEWR</sequence>
<name>A0ABT9ST87_9GAMM</name>
<dbReference type="InterPro" id="IPR045538">
    <property type="entry name" value="CIS_TMP"/>
</dbReference>
<feature type="region of interest" description="Disordered" evidence="1">
    <location>
        <begin position="406"/>
        <end position="430"/>
    </location>
</feature>
<evidence type="ECO:0000313" key="3">
    <source>
        <dbReference type="Proteomes" id="UP001237737"/>
    </source>
</evidence>
<dbReference type="EMBL" id="JAUSSK010000001">
    <property type="protein sequence ID" value="MDQ0008218.1"/>
    <property type="molecule type" value="Genomic_DNA"/>
</dbReference>
<dbReference type="RefSeq" id="WP_306846871.1">
    <property type="nucleotide sequence ID" value="NZ_JAUSSK010000001.1"/>
</dbReference>
<accession>A0ABT9ST87</accession>
<reference evidence="2 3" key="1">
    <citation type="submission" date="2023-07" db="EMBL/GenBank/DDBJ databases">
        <title>Sorghum-associated microbial communities from plants grown in Nebraska, USA.</title>
        <authorList>
            <person name="Schachtman D."/>
        </authorList>
    </citation>
    <scope>NUCLEOTIDE SEQUENCE [LARGE SCALE GENOMIC DNA]</scope>
    <source>
        <strain evidence="2 3">CC60</strain>
    </source>
</reference>
<comment type="caution">
    <text evidence="2">The sequence shown here is derived from an EMBL/GenBank/DDBJ whole genome shotgun (WGS) entry which is preliminary data.</text>
</comment>
<evidence type="ECO:0000256" key="1">
    <source>
        <dbReference type="SAM" id="MobiDB-lite"/>
    </source>
</evidence>
<organism evidence="2 3">
    <name type="scientific">Luteibacter jiangsuensis</name>
    <dbReference type="NCBI Taxonomy" id="637577"/>
    <lineage>
        <taxon>Bacteria</taxon>
        <taxon>Pseudomonadati</taxon>
        <taxon>Pseudomonadota</taxon>
        <taxon>Gammaproteobacteria</taxon>
        <taxon>Lysobacterales</taxon>
        <taxon>Rhodanobacteraceae</taxon>
        <taxon>Luteibacter</taxon>
    </lineage>
</organism>
<keyword evidence="3" id="KW-1185">Reference proteome</keyword>
<proteinExistence type="predicted"/>
<gene>
    <name evidence="2" type="ORF">J2T07_000377</name>
</gene>
<dbReference type="Pfam" id="PF19268">
    <property type="entry name" value="CIS_TMP"/>
    <property type="match status" value="1"/>
</dbReference>
<evidence type="ECO:0000313" key="2">
    <source>
        <dbReference type="EMBL" id="MDQ0008218.1"/>
    </source>
</evidence>
<dbReference type="Proteomes" id="UP001237737">
    <property type="component" value="Unassembled WGS sequence"/>
</dbReference>